<feature type="transmembrane region" description="Helical" evidence="1">
    <location>
        <begin position="58"/>
        <end position="80"/>
    </location>
</feature>
<dbReference type="EMBL" id="CP060789">
    <property type="protein sequence ID" value="QNP57037.1"/>
    <property type="molecule type" value="Genomic_DNA"/>
</dbReference>
<dbReference type="AlphaFoldDB" id="A0A7H0H921"/>
<evidence type="ECO:0000256" key="1">
    <source>
        <dbReference type="SAM" id="Phobius"/>
    </source>
</evidence>
<organism evidence="2 3">
    <name type="scientific">Tessaracoccus defluvii</name>
    <dbReference type="NCBI Taxonomy" id="1285901"/>
    <lineage>
        <taxon>Bacteria</taxon>
        <taxon>Bacillati</taxon>
        <taxon>Actinomycetota</taxon>
        <taxon>Actinomycetes</taxon>
        <taxon>Propionibacteriales</taxon>
        <taxon>Propionibacteriaceae</taxon>
        <taxon>Tessaracoccus</taxon>
    </lineage>
</organism>
<dbReference type="KEGG" id="tdf:H9L22_06915"/>
<keyword evidence="1" id="KW-1133">Transmembrane helix</keyword>
<evidence type="ECO:0000313" key="2">
    <source>
        <dbReference type="EMBL" id="QNP57037.1"/>
    </source>
</evidence>
<sequence>MNIISLALEGALQVLIFGLILGAGLPAVFALGIRALSFGTHDEDEAANDHKPHPVAKVIAGFCFAVVILGIVAGVGTIVAHGLGVSIGFDGILPTFTAR</sequence>
<name>A0A7H0H921_9ACTN</name>
<dbReference type="RefSeq" id="WP_187722136.1">
    <property type="nucleotide sequence ID" value="NZ_BAABBL010000003.1"/>
</dbReference>
<dbReference type="Proteomes" id="UP000516117">
    <property type="component" value="Chromosome"/>
</dbReference>
<protein>
    <submittedName>
        <fullName evidence="2">Uncharacterized protein</fullName>
    </submittedName>
</protein>
<feature type="transmembrane region" description="Helical" evidence="1">
    <location>
        <begin position="12"/>
        <end position="38"/>
    </location>
</feature>
<keyword evidence="3" id="KW-1185">Reference proteome</keyword>
<gene>
    <name evidence="2" type="ORF">H9L22_06915</name>
</gene>
<reference evidence="2 3" key="1">
    <citation type="submission" date="2020-08" db="EMBL/GenBank/DDBJ databases">
        <title>Genome sequence of Tessaracoccus defluvii JCM 17540T.</title>
        <authorList>
            <person name="Hyun D.-W."/>
            <person name="Bae J.-W."/>
        </authorList>
    </citation>
    <scope>NUCLEOTIDE SEQUENCE [LARGE SCALE GENOMIC DNA]</scope>
    <source>
        <strain evidence="2 3">JCM 17540</strain>
    </source>
</reference>
<evidence type="ECO:0000313" key="3">
    <source>
        <dbReference type="Proteomes" id="UP000516117"/>
    </source>
</evidence>
<accession>A0A7H0H921</accession>
<keyword evidence="1" id="KW-0812">Transmembrane</keyword>
<keyword evidence="1" id="KW-0472">Membrane</keyword>
<proteinExistence type="predicted"/>